<dbReference type="InterPro" id="IPR000014">
    <property type="entry name" value="PAS"/>
</dbReference>
<dbReference type="SUPFAM" id="SSF52738">
    <property type="entry name" value="Methylesterase CheB, C-terminal domain"/>
    <property type="match status" value="1"/>
</dbReference>
<dbReference type="InterPro" id="IPR000780">
    <property type="entry name" value="CheR_MeTrfase"/>
</dbReference>
<dbReference type="GO" id="GO:0009881">
    <property type="term" value="F:photoreceptor activity"/>
    <property type="evidence" value="ECO:0007669"/>
    <property type="project" value="UniProtKB-KW"/>
</dbReference>
<dbReference type="InterPro" id="IPR035909">
    <property type="entry name" value="CheB_C"/>
</dbReference>
<feature type="domain" description="CheR-type methyltransferase" evidence="18">
    <location>
        <begin position="208"/>
        <end position="471"/>
    </location>
</feature>
<evidence type="ECO:0000256" key="8">
    <source>
        <dbReference type="ARBA" id="ARBA00022679"/>
    </source>
</evidence>
<dbReference type="InterPro" id="IPR000700">
    <property type="entry name" value="PAS-assoc_C"/>
</dbReference>
<dbReference type="GO" id="GO:0000156">
    <property type="term" value="F:phosphorelay response regulator activity"/>
    <property type="evidence" value="ECO:0007669"/>
    <property type="project" value="InterPro"/>
</dbReference>
<dbReference type="CDD" id="cd16434">
    <property type="entry name" value="CheB-CheR_fusion"/>
    <property type="match status" value="1"/>
</dbReference>
<keyword evidence="12" id="KW-0157">Chromophore</keyword>
<accession>A0A1I1HQJ2</accession>
<feature type="coiled-coil region" evidence="15">
    <location>
        <begin position="640"/>
        <end position="730"/>
    </location>
</feature>
<dbReference type="PROSITE" id="PS50123">
    <property type="entry name" value="CHER"/>
    <property type="match status" value="1"/>
</dbReference>
<dbReference type="InterPro" id="IPR022641">
    <property type="entry name" value="CheR_N"/>
</dbReference>
<evidence type="ECO:0000256" key="15">
    <source>
        <dbReference type="SAM" id="Coils"/>
    </source>
</evidence>
<dbReference type="Pfam" id="PF08447">
    <property type="entry name" value="PAS_3"/>
    <property type="match status" value="2"/>
</dbReference>
<feature type="domain" description="PAC" evidence="16">
    <location>
        <begin position="790"/>
        <end position="841"/>
    </location>
</feature>
<feature type="domain" description="PAC" evidence="16">
    <location>
        <begin position="1044"/>
        <end position="1096"/>
    </location>
</feature>
<dbReference type="InterPro" id="IPR029063">
    <property type="entry name" value="SAM-dependent_MTases_sf"/>
</dbReference>
<dbReference type="CDD" id="cd00130">
    <property type="entry name" value="PAS"/>
    <property type="match status" value="2"/>
</dbReference>
<dbReference type="Gene3D" id="1.20.5.340">
    <property type="match status" value="1"/>
</dbReference>
<evidence type="ECO:0000256" key="4">
    <source>
        <dbReference type="ARBA" id="ARBA00022553"/>
    </source>
</evidence>
<evidence type="ECO:0000256" key="1">
    <source>
        <dbReference type="ARBA" id="ARBA00000085"/>
    </source>
</evidence>
<proteinExistence type="predicted"/>
<evidence type="ECO:0000259" key="18">
    <source>
        <dbReference type="PROSITE" id="PS50123"/>
    </source>
</evidence>
<dbReference type="InterPro" id="IPR022642">
    <property type="entry name" value="CheR_C"/>
</dbReference>
<dbReference type="SMART" id="SM00911">
    <property type="entry name" value="HWE_HK"/>
    <property type="match status" value="1"/>
</dbReference>
<keyword evidence="13" id="KW-0675">Receptor</keyword>
<dbReference type="InterPro" id="IPR013655">
    <property type="entry name" value="PAS_fold_3"/>
</dbReference>
<evidence type="ECO:0000256" key="14">
    <source>
        <dbReference type="PROSITE-ProRule" id="PRU00050"/>
    </source>
</evidence>
<keyword evidence="3" id="KW-0600">Photoreceptor protein</keyword>
<keyword evidence="7" id="KW-0288">FMN</keyword>
<keyword evidence="9" id="KW-0547">Nucleotide-binding</keyword>
<dbReference type="PANTHER" id="PTHR24422:SF27">
    <property type="entry name" value="PROTEIN-GLUTAMATE O-METHYLTRANSFERASE"/>
    <property type="match status" value="1"/>
</dbReference>
<evidence type="ECO:0000256" key="5">
    <source>
        <dbReference type="ARBA" id="ARBA00022606"/>
    </source>
</evidence>
<evidence type="ECO:0000313" key="20">
    <source>
        <dbReference type="Proteomes" id="UP000198728"/>
    </source>
</evidence>
<dbReference type="PROSITE" id="PS50122">
    <property type="entry name" value="CHEB"/>
    <property type="match status" value="1"/>
</dbReference>
<dbReference type="GO" id="GO:0008757">
    <property type="term" value="F:S-adenosylmethionine-dependent methyltransferase activity"/>
    <property type="evidence" value="ECO:0007669"/>
    <property type="project" value="InterPro"/>
</dbReference>
<dbReference type="PRINTS" id="PR00996">
    <property type="entry name" value="CHERMTFRASE"/>
</dbReference>
<evidence type="ECO:0000259" key="17">
    <source>
        <dbReference type="PROSITE" id="PS50122"/>
    </source>
</evidence>
<keyword evidence="15" id="KW-0175">Coiled coil</keyword>
<evidence type="ECO:0000256" key="13">
    <source>
        <dbReference type="ARBA" id="ARBA00023170"/>
    </source>
</evidence>
<keyword evidence="11" id="KW-0067">ATP-binding</keyword>
<dbReference type="Gene3D" id="2.10.70.100">
    <property type="match status" value="2"/>
</dbReference>
<dbReference type="SUPFAM" id="SSF47757">
    <property type="entry name" value="Chemotaxis receptor methyltransferase CheR, N-terminal domain"/>
    <property type="match status" value="1"/>
</dbReference>
<keyword evidence="5" id="KW-0716">Sensory transduction</keyword>
<dbReference type="Gene3D" id="3.40.50.180">
    <property type="entry name" value="Methylesterase CheB, C-terminal domain"/>
    <property type="match status" value="1"/>
</dbReference>
<evidence type="ECO:0000256" key="3">
    <source>
        <dbReference type="ARBA" id="ARBA00022543"/>
    </source>
</evidence>
<dbReference type="SUPFAM" id="SSF55785">
    <property type="entry name" value="PYP-like sensor domain (PAS domain)"/>
    <property type="match status" value="3"/>
</dbReference>
<dbReference type="Pfam" id="PF01339">
    <property type="entry name" value="CheB_methylest"/>
    <property type="match status" value="1"/>
</dbReference>
<dbReference type="SMART" id="SM00138">
    <property type="entry name" value="MeTrc"/>
    <property type="match status" value="1"/>
</dbReference>
<organism evidence="19 20">
    <name type="scientific">Tropicimonas isoalkanivorans</name>
    <dbReference type="NCBI Taxonomy" id="441112"/>
    <lineage>
        <taxon>Bacteria</taxon>
        <taxon>Pseudomonadati</taxon>
        <taxon>Pseudomonadota</taxon>
        <taxon>Alphaproteobacteria</taxon>
        <taxon>Rhodobacterales</taxon>
        <taxon>Roseobacteraceae</taxon>
        <taxon>Tropicimonas</taxon>
    </lineage>
</organism>
<feature type="active site" evidence="14">
    <location>
        <position position="133"/>
    </location>
</feature>
<comment type="catalytic activity">
    <reaction evidence="1">
        <text>ATP + protein L-histidine = ADP + protein N-phospho-L-histidine.</text>
        <dbReference type="EC" id="2.7.13.3"/>
    </reaction>
</comment>
<evidence type="ECO:0000256" key="10">
    <source>
        <dbReference type="ARBA" id="ARBA00022777"/>
    </source>
</evidence>
<dbReference type="Gene3D" id="3.30.450.20">
    <property type="entry name" value="PAS domain"/>
    <property type="match status" value="3"/>
</dbReference>
<dbReference type="GO" id="GO:0006935">
    <property type="term" value="P:chemotaxis"/>
    <property type="evidence" value="ECO:0007669"/>
    <property type="project" value="UniProtKB-UniRule"/>
</dbReference>
<keyword evidence="14" id="KW-0145">Chemotaxis</keyword>
<dbReference type="STRING" id="441112.SAMN04488094_103246"/>
<evidence type="ECO:0000256" key="6">
    <source>
        <dbReference type="ARBA" id="ARBA00022630"/>
    </source>
</evidence>
<dbReference type="InterPro" id="IPR036890">
    <property type="entry name" value="HATPase_C_sf"/>
</dbReference>
<dbReference type="InterPro" id="IPR035965">
    <property type="entry name" value="PAS-like_dom_sf"/>
</dbReference>
<dbReference type="OrthoDB" id="9816309at2"/>
<feature type="active site" evidence="14">
    <location>
        <position position="41"/>
    </location>
</feature>
<dbReference type="Pfam" id="PF01739">
    <property type="entry name" value="CheR"/>
    <property type="match status" value="1"/>
</dbReference>
<protein>
    <recommendedName>
        <fullName evidence="2">histidine kinase</fullName>
        <ecNumber evidence="2">2.7.13.3</ecNumber>
    </recommendedName>
</protein>
<feature type="active site" evidence="14">
    <location>
        <position position="14"/>
    </location>
</feature>
<keyword evidence="4" id="KW-0597">Phosphoprotein</keyword>
<dbReference type="RefSeq" id="WP_093360214.1">
    <property type="nucleotide sequence ID" value="NZ_FOLG01000003.1"/>
</dbReference>
<dbReference type="Pfam" id="PF13596">
    <property type="entry name" value="PAS_10"/>
    <property type="match status" value="1"/>
</dbReference>
<evidence type="ECO:0000256" key="2">
    <source>
        <dbReference type="ARBA" id="ARBA00012438"/>
    </source>
</evidence>
<evidence type="ECO:0000256" key="7">
    <source>
        <dbReference type="ARBA" id="ARBA00022643"/>
    </source>
</evidence>
<dbReference type="GO" id="GO:0005524">
    <property type="term" value="F:ATP binding"/>
    <property type="evidence" value="ECO:0007669"/>
    <property type="project" value="UniProtKB-KW"/>
</dbReference>
<evidence type="ECO:0000256" key="9">
    <source>
        <dbReference type="ARBA" id="ARBA00022741"/>
    </source>
</evidence>
<evidence type="ECO:0000256" key="11">
    <source>
        <dbReference type="ARBA" id="ARBA00022840"/>
    </source>
</evidence>
<dbReference type="PROSITE" id="PS50113">
    <property type="entry name" value="PAC"/>
    <property type="match status" value="3"/>
</dbReference>
<dbReference type="InterPro" id="IPR011102">
    <property type="entry name" value="Sig_transdc_His_kinase_HWE"/>
</dbReference>
<dbReference type="SUPFAM" id="SSF53335">
    <property type="entry name" value="S-adenosyl-L-methionine-dependent methyltransferases"/>
    <property type="match status" value="1"/>
</dbReference>
<dbReference type="Gene3D" id="3.30.565.10">
    <property type="entry name" value="Histidine kinase-like ATPase, C-terminal domain"/>
    <property type="match status" value="1"/>
</dbReference>
<keyword evidence="6" id="KW-0285">Flavoprotein</keyword>
<dbReference type="EMBL" id="FOLG01000003">
    <property type="protein sequence ID" value="SFC26126.1"/>
    <property type="molecule type" value="Genomic_DNA"/>
</dbReference>
<feature type="domain" description="PAC" evidence="16">
    <location>
        <begin position="918"/>
        <end position="969"/>
    </location>
</feature>
<dbReference type="Pfam" id="PF07536">
    <property type="entry name" value="HWE_HK"/>
    <property type="match status" value="1"/>
</dbReference>
<dbReference type="GO" id="GO:0008984">
    <property type="term" value="F:protein-glutamate methylesterase activity"/>
    <property type="evidence" value="ECO:0007669"/>
    <property type="project" value="InterPro"/>
</dbReference>
<dbReference type="Gene3D" id="3.40.50.150">
    <property type="entry name" value="Vaccinia Virus protein VP39"/>
    <property type="match status" value="1"/>
</dbReference>
<evidence type="ECO:0000256" key="12">
    <source>
        <dbReference type="ARBA" id="ARBA00022991"/>
    </source>
</evidence>
<dbReference type="InterPro" id="IPR001610">
    <property type="entry name" value="PAC"/>
</dbReference>
<keyword evidence="10" id="KW-0418">Kinase</keyword>
<dbReference type="GO" id="GO:0004673">
    <property type="term" value="F:protein histidine kinase activity"/>
    <property type="evidence" value="ECO:0007669"/>
    <property type="project" value="UniProtKB-EC"/>
</dbReference>
<reference evidence="19 20" key="1">
    <citation type="submission" date="2016-10" db="EMBL/GenBank/DDBJ databases">
        <authorList>
            <person name="de Groot N.N."/>
        </authorList>
    </citation>
    <scope>NUCLEOTIDE SEQUENCE [LARGE SCALE GENOMIC DNA]</scope>
    <source>
        <strain evidence="19 20">DSM 19548</strain>
    </source>
</reference>
<dbReference type="InterPro" id="IPR000673">
    <property type="entry name" value="Sig_transdc_resp-reg_Me-estase"/>
</dbReference>
<keyword evidence="20" id="KW-1185">Reference proteome</keyword>
<keyword evidence="8" id="KW-0808">Transferase</keyword>
<evidence type="ECO:0000313" key="19">
    <source>
        <dbReference type="EMBL" id="SFC26126.1"/>
    </source>
</evidence>
<dbReference type="SUPFAM" id="SSF57997">
    <property type="entry name" value="Tropomyosin"/>
    <property type="match status" value="1"/>
</dbReference>
<dbReference type="NCBIfam" id="TIGR00229">
    <property type="entry name" value="sensory_box"/>
    <property type="match status" value="1"/>
</dbReference>
<dbReference type="EC" id="2.7.13.3" evidence="2"/>
<dbReference type="SMART" id="SM00091">
    <property type="entry name" value="PAS"/>
    <property type="match status" value="2"/>
</dbReference>
<dbReference type="PANTHER" id="PTHR24422">
    <property type="entry name" value="CHEMOTAXIS PROTEIN METHYLTRANSFERASE"/>
    <property type="match status" value="1"/>
</dbReference>
<keyword evidence="14" id="KW-0378">Hydrolase</keyword>
<name>A0A1I1HQJ2_9RHOB</name>
<dbReference type="Pfam" id="PF03705">
    <property type="entry name" value="CheR_N"/>
    <property type="match status" value="1"/>
</dbReference>
<feature type="domain" description="CheB-type methylesterase" evidence="17">
    <location>
        <begin position="2"/>
        <end position="191"/>
    </location>
</feature>
<dbReference type="GO" id="GO:0005737">
    <property type="term" value="C:cytoplasm"/>
    <property type="evidence" value="ECO:0007669"/>
    <property type="project" value="InterPro"/>
</dbReference>
<evidence type="ECO:0000259" key="16">
    <source>
        <dbReference type="PROSITE" id="PS50113"/>
    </source>
</evidence>
<dbReference type="Proteomes" id="UP000198728">
    <property type="component" value="Unassembled WGS sequence"/>
</dbReference>
<dbReference type="InterPro" id="IPR050903">
    <property type="entry name" value="Bact_Chemotaxis_MeTrfase"/>
</dbReference>
<dbReference type="SMART" id="SM00086">
    <property type="entry name" value="PAC"/>
    <property type="match status" value="3"/>
</dbReference>
<gene>
    <name evidence="19" type="ORF">SAMN04488094_103246</name>
</gene>
<sequence>MPQRVKAVVGVGASAGGLEALTELVAAIPQGSGLAFVVVQHLSPDHPSIMDELLSSHTALPVRKIEHGMEVEADAVFVIPSGPALEIRSGRFHLLPRNDQKGVRTPIDVFLNSLAEDFGESACCVILSGTGTDGTMGLKAIKSAGGIAIVQEATSARFPGMPDSAAATGLVDARLNPEDIPANLVSLLSHREEIRQGGNKDEVFASIERRLDEVLDLLSKADGQDFSNYKPGILVRRIERRMMLRMQGDVGSYLGLLRQDGDERTRLLQDFLIGVTRFFRDPTAFNALAEFAIKPLLERDQDKFRIWVPGCSTGEEAYSIGILFAEAMRKADDRRELRIFGTDIDLNSLRHARAATYSDTALERMPDELIDRYFTTVQGQSKVSSRLRERIAFAPHNLLRDPPFSRIDLISCRNLLIYLNSNGQDGLVPRFHYALRRSGFLFLGPSESVEGKASYFTPVSREHRLYRRNDSVAAGFSALAGRRAPRDLMPPRHIDRADTENIVGETLARSQDYESQVDQFFLTRHSPPFLVVTPNDEVAYVSGTVGPYVRPSKGVPSARIEDMLSPEIRAVVRPLIHAVRETRASATETVPFAQDGTQALVRVVADSLPFSEGDILVVLQPVEVAEIGHLADAIPDRRSLEAVEQELSLVRRRMSTAEAGHAVAEQELRSANEELLSMNEELQSSNEELETSREELQSINEELETINSELAENNRRLNEANSDLKNVLDSTDIAKLILAPGLIVRRFTRSAKNILHIDDRDIGRRVTDLNWLVEYPELDEDALKVEETLQMVEREVRNPVSGESYEVRVRPYRSIDDKLDGCIATFINITRRKEAERKLHENREQLSSALKAGEFGVHIFYPDTGKLVWDDRMRELWNVPAHQDVDYDLFMSRLHPDDRAATQAKVDAALDPGGAGGYLAEYRVMQPDGSARWVRADGKVTFEDGKPARLVGTVKDVTDRHEAEIRMQEYAARLEMTYEVTGIGAWEWNVENDVSTWTPNLFHLLRCPRDREPSFATFASFILDEDRPRVIEEVSAALRKGEMLDTQFRILRGDGEERVLVAKGRVIYDGAGRPEAMIGINYDATEEVEKEERRQLLTNELNHRVKNSLATIQSIASHTFRQSKDMQSFRESFLGRLRAISVAHDLLVNAEKSDANVRDLVAAQVGPYTGNDDGLRVDLEGPHSVLGATVAHNLGLVLHELATNATKYGALSNERGRVEISWSRIWLDDRPGVRLVWRETGGPKVNPPSQTGFGSILIEQSLSHSVGGSTVIDYAPDGLVAVIECPTRAGSDLGES</sequence>